<evidence type="ECO:0000259" key="4">
    <source>
        <dbReference type="PROSITE" id="PS50835"/>
    </source>
</evidence>
<evidence type="ECO:0000256" key="3">
    <source>
        <dbReference type="SAM" id="SignalP"/>
    </source>
</evidence>
<dbReference type="AlphaFoldDB" id="A0A8T2P0M1"/>
<dbReference type="SUPFAM" id="SSF48726">
    <property type="entry name" value="Immunoglobulin"/>
    <property type="match status" value="1"/>
</dbReference>
<feature type="signal peptide" evidence="3">
    <location>
        <begin position="1"/>
        <end position="27"/>
    </location>
</feature>
<dbReference type="Gene3D" id="2.60.40.10">
    <property type="entry name" value="Immunoglobulins"/>
    <property type="match status" value="1"/>
</dbReference>
<dbReference type="PROSITE" id="PS50835">
    <property type="entry name" value="IG_LIKE"/>
    <property type="match status" value="1"/>
</dbReference>
<proteinExistence type="predicted"/>
<name>A0A8T2P0M1_9TELE</name>
<dbReference type="Pfam" id="PF00129">
    <property type="entry name" value="MHC_I"/>
    <property type="match status" value="1"/>
</dbReference>
<keyword evidence="3" id="KW-0732">Signal</keyword>
<feature type="chain" id="PRO_5035741604" description="Ig-like domain-containing protein" evidence="3">
    <location>
        <begin position="28"/>
        <end position="365"/>
    </location>
</feature>
<evidence type="ECO:0000256" key="2">
    <source>
        <dbReference type="ARBA" id="ARBA00023319"/>
    </source>
</evidence>
<dbReference type="InterPro" id="IPR013783">
    <property type="entry name" value="Ig-like_fold"/>
</dbReference>
<dbReference type="InterPro" id="IPR050208">
    <property type="entry name" value="MHC_class-I_related"/>
</dbReference>
<keyword evidence="2" id="KW-0393">Immunoglobulin domain</keyword>
<sequence>MNKDLYCLKMKVNVIIILLSWLQKSTAETHYITVQIIGSKDGDLPDFMESWIVDDVPIYHYNSSVGMETMIPVPDWLNNSEGHALWQEIRDITELDKTLMSDAFKLACQYANVTGTEKSGTPQIYQAHGQCALNSDGTIEASLTHAFNGHDHVNFDVRTQTWTAAVSSAFFYKRQREADSKDLARLTHLYGYQCIKMLQAILKYAPWIKERKVPQVHLIEKYALTSSKIEVTCHVTGFYPRDVRVEWLGAGGLPLEEGVRSGGVLPNGDGTYQLRTSLTITEESQGTQSYSCLVIHSSVSENITVTWGQMAAPHASQLVPDEQLGMWGAAAGGVANTQGGPPRHVQRGVPLDQTGPLRLLALLSP</sequence>
<dbReference type="EMBL" id="JAFBMS010000030">
    <property type="protein sequence ID" value="KAG9342177.1"/>
    <property type="molecule type" value="Genomic_DNA"/>
</dbReference>
<dbReference type="SMART" id="SM00407">
    <property type="entry name" value="IGc1"/>
    <property type="match status" value="1"/>
</dbReference>
<dbReference type="PROSITE" id="PS00290">
    <property type="entry name" value="IG_MHC"/>
    <property type="match status" value="1"/>
</dbReference>
<dbReference type="InterPro" id="IPR011162">
    <property type="entry name" value="MHC_I/II-like_Ag-recog"/>
</dbReference>
<gene>
    <name evidence="5" type="ORF">JZ751_017177</name>
</gene>
<keyword evidence="1" id="KW-0325">Glycoprotein</keyword>
<dbReference type="SUPFAM" id="SSF54452">
    <property type="entry name" value="MHC antigen-recognition domain"/>
    <property type="match status" value="1"/>
</dbReference>
<dbReference type="InterPro" id="IPR007110">
    <property type="entry name" value="Ig-like_dom"/>
</dbReference>
<dbReference type="Pfam" id="PF07654">
    <property type="entry name" value="C1-set"/>
    <property type="match status" value="1"/>
</dbReference>
<dbReference type="Proteomes" id="UP000824540">
    <property type="component" value="Unassembled WGS sequence"/>
</dbReference>
<protein>
    <recommendedName>
        <fullName evidence="4">Ig-like domain-containing protein</fullName>
    </recommendedName>
</protein>
<dbReference type="InterPro" id="IPR003006">
    <property type="entry name" value="Ig/MHC_CS"/>
</dbReference>
<dbReference type="InterPro" id="IPR011161">
    <property type="entry name" value="MHC_I-like_Ag-recog"/>
</dbReference>
<comment type="caution">
    <text evidence="5">The sequence shown here is derived from an EMBL/GenBank/DDBJ whole genome shotgun (WGS) entry which is preliminary data.</text>
</comment>
<dbReference type="GO" id="GO:0009897">
    <property type="term" value="C:external side of plasma membrane"/>
    <property type="evidence" value="ECO:0007669"/>
    <property type="project" value="TreeGrafter"/>
</dbReference>
<dbReference type="PANTHER" id="PTHR16675">
    <property type="entry name" value="MHC CLASS I-RELATED"/>
    <property type="match status" value="1"/>
</dbReference>
<evidence type="ECO:0000313" key="5">
    <source>
        <dbReference type="EMBL" id="KAG9342177.1"/>
    </source>
</evidence>
<dbReference type="GO" id="GO:0005615">
    <property type="term" value="C:extracellular space"/>
    <property type="evidence" value="ECO:0007669"/>
    <property type="project" value="TreeGrafter"/>
</dbReference>
<evidence type="ECO:0000256" key="1">
    <source>
        <dbReference type="ARBA" id="ARBA00023180"/>
    </source>
</evidence>
<organism evidence="5 6">
    <name type="scientific">Albula glossodonta</name>
    <name type="common">roundjaw bonefish</name>
    <dbReference type="NCBI Taxonomy" id="121402"/>
    <lineage>
        <taxon>Eukaryota</taxon>
        <taxon>Metazoa</taxon>
        <taxon>Chordata</taxon>
        <taxon>Craniata</taxon>
        <taxon>Vertebrata</taxon>
        <taxon>Euteleostomi</taxon>
        <taxon>Actinopterygii</taxon>
        <taxon>Neopterygii</taxon>
        <taxon>Teleostei</taxon>
        <taxon>Albuliformes</taxon>
        <taxon>Albulidae</taxon>
        <taxon>Albula</taxon>
    </lineage>
</organism>
<feature type="domain" description="Ig-like" evidence="4">
    <location>
        <begin position="214"/>
        <end position="306"/>
    </location>
</feature>
<dbReference type="InterPro" id="IPR037055">
    <property type="entry name" value="MHC_I-like_Ag-recog_sf"/>
</dbReference>
<dbReference type="Gene3D" id="3.30.500.10">
    <property type="entry name" value="MHC class I-like antigen recognition-like"/>
    <property type="match status" value="1"/>
</dbReference>
<reference evidence="5" key="1">
    <citation type="thesis" date="2021" institute="BYU ScholarsArchive" country="Provo, UT, USA">
        <title>Applications of and Algorithms for Genome Assembly and Genomic Analyses with an Emphasis on Marine Teleosts.</title>
        <authorList>
            <person name="Pickett B.D."/>
        </authorList>
    </citation>
    <scope>NUCLEOTIDE SEQUENCE</scope>
    <source>
        <strain evidence="5">HI-2016</strain>
    </source>
</reference>
<dbReference type="PANTHER" id="PTHR16675:SF235">
    <property type="entry name" value="SHKT DOMAIN-CONTAINING PROTEIN"/>
    <property type="match status" value="1"/>
</dbReference>
<dbReference type="InterPro" id="IPR003597">
    <property type="entry name" value="Ig_C1-set"/>
</dbReference>
<dbReference type="OrthoDB" id="8936120at2759"/>
<evidence type="ECO:0000313" key="6">
    <source>
        <dbReference type="Proteomes" id="UP000824540"/>
    </source>
</evidence>
<dbReference type="GO" id="GO:0006955">
    <property type="term" value="P:immune response"/>
    <property type="evidence" value="ECO:0007669"/>
    <property type="project" value="TreeGrafter"/>
</dbReference>
<keyword evidence="6" id="KW-1185">Reference proteome</keyword>
<dbReference type="InterPro" id="IPR036179">
    <property type="entry name" value="Ig-like_dom_sf"/>
</dbReference>
<accession>A0A8T2P0M1</accession>